<keyword evidence="2" id="KW-0677">Repeat</keyword>
<evidence type="ECO:0000256" key="2">
    <source>
        <dbReference type="ARBA" id="ARBA00022737"/>
    </source>
</evidence>
<sequence length="491" mass="53268">MPAEIPGYYFDPEKNKYFKIEHASTAPRAAAWSADSVKRRRVAAESSAAADDRARLLRRHIRRWRQQGQLTGDTITRALLQRELGDKNADSEADVRAAVWASGAVDKGSVSLARGTRSANMPCMYVNGDDTKTGLGVVYATLGEERLVGSYIPTDDNDTITFSATAPLDSGRSRALHTEFLRFPQLSSITYHAPSHRIIATSRSPNNSVYLFSPHLSEEADVRRPRWLLGRLPENGYHGLCPNSAGSAVAHTAAPAPTSSSSRLLCLVGTNVGVLRVNAGVSDHRTLSWVGERVPLKPTPGAAAADGHPRETLALDFLHNHPEVFLAGGRRSQLWITDMRAPPSSTSHRVGSGQQRTAVAHLRSVSEHLLLTAGPPSSMATYDTRFLRSPVVRFDEYRNEAHVHAGWDVCAELGLVAAAHDDGTVKLFSLGSGRRCRPEAGGGLDGVRTDAPIRALSFRRMPRERLPSLFVGEGAVVRKFSLGVRALGNEA</sequence>
<keyword evidence="1" id="KW-0853">WD repeat</keyword>
<dbReference type="STRING" id="1081104.A0A168CC72"/>
<dbReference type="Proteomes" id="UP000076744">
    <property type="component" value="Unassembled WGS sequence"/>
</dbReference>
<dbReference type="GO" id="GO:0080008">
    <property type="term" value="C:Cul4-RING E3 ubiquitin ligase complex"/>
    <property type="evidence" value="ECO:0007669"/>
    <property type="project" value="TreeGrafter"/>
</dbReference>
<dbReference type="RefSeq" id="XP_018707092.1">
    <property type="nucleotide sequence ID" value="XM_018845369.1"/>
</dbReference>
<evidence type="ECO:0000256" key="1">
    <source>
        <dbReference type="ARBA" id="ARBA00022574"/>
    </source>
</evidence>
<evidence type="ECO:0000313" key="3">
    <source>
        <dbReference type="EMBL" id="OAA71211.1"/>
    </source>
</evidence>
<keyword evidence="4" id="KW-1185">Reference proteome</keyword>
<name>A0A168CC72_CORFA</name>
<accession>A0A168CC72</accession>
<dbReference type="SUPFAM" id="SSF50978">
    <property type="entry name" value="WD40 repeat-like"/>
    <property type="match status" value="1"/>
</dbReference>
<gene>
    <name evidence="3" type="ORF">ISF_01762</name>
</gene>
<evidence type="ECO:0000313" key="4">
    <source>
        <dbReference type="Proteomes" id="UP000076744"/>
    </source>
</evidence>
<proteinExistence type="predicted"/>
<dbReference type="OrthoDB" id="128867at2759"/>
<dbReference type="EMBL" id="AZHB01000003">
    <property type="protein sequence ID" value="OAA71211.1"/>
    <property type="molecule type" value="Genomic_DNA"/>
</dbReference>
<protein>
    <submittedName>
        <fullName evidence="3">WD40 repeat-like-containing domain protein</fullName>
    </submittedName>
</protein>
<dbReference type="Gene3D" id="2.130.10.10">
    <property type="entry name" value="YVTN repeat-like/Quinoprotein amine dehydrogenase"/>
    <property type="match status" value="1"/>
</dbReference>
<comment type="caution">
    <text evidence="3">The sequence shown here is derived from an EMBL/GenBank/DDBJ whole genome shotgun (WGS) entry which is preliminary data.</text>
</comment>
<dbReference type="GeneID" id="30018054"/>
<dbReference type="InterPro" id="IPR036322">
    <property type="entry name" value="WD40_repeat_dom_sf"/>
</dbReference>
<dbReference type="PANTHER" id="PTHR44472">
    <property type="entry name" value="DDB1- AND CUL4-ASSOCIATED FACTOR 4-RELATED"/>
    <property type="match status" value="1"/>
</dbReference>
<dbReference type="AlphaFoldDB" id="A0A168CC72"/>
<dbReference type="InterPro" id="IPR052254">
    <property type="entry name" value="CUL4-DDB1_E3_ligase_receptor"/>
</dbReference>
<organism evidence="3 4">
    <name type="scientific">Cordyceps fumosorosea (strain ARSEF 2679)</name>
    <name type="common">Isaria fumosorosea</name>
    <dbReference type="NCBI Taxonomy" id="1081104"/>
    <lineage>
        <taxon>Eukaryota</taxon>
        <taxon>Fungi</taxon>
        <taxon>Dikarya</taxon>
        <taxon>Ascomycota</taxon>
        <taxon>Pezizomycotina</taxon>
        <taxon>Sordariomycetes</taxon>
        <taxon>Hypocreomycetidae</taxon>
        <taxon>Hypocreales</taxon>
        <taxon>Cordycipitaceae</taxon>
        <taxon>Cordyceps</taxon>
    </lineage>
</organism>
<reference evidence="3 4" key="1">
    <citation type="journal article" date="2016" name="Genome Biol. Evol.">
        <title>Divergent and convergent evolution of fungal pathogenicity.</title>
        <authorList>
            <person name="Shang Y."/>
            <person name="Xiao G."/>
            <person name="Zheng P."/>
            <person name="Cen K."/>
            <person name="Zhan S."/>
            <person name="Wang C."/>
        </authorList>
    </citation>
    <scope>NUCLEOTIDE SEQUENCE [LARGE SCALE GENOMIC DNA]</scope>
    <source>
        <strain evidence="3 4">ARSEF 2679</strain>
    </source>
</reference>
<dbReference type="InterPro" id="IPR015943">
    <property type="entry name" value="WD40/YVTN_repeat-like_dom_sf"/>
</dbReference>
<dbReference type="PANTHER" id="PTHR44472:SF1">
    <property type="entry name" value="DDB1 AND CUL4 ASSOCIATED FACTOR 4"/>
    <property type="match status" value="1"/>
</dbReference>